<evidence type="ECO:0000256" key="3">
    <source>
        <dbReference type="ARBA" id="ARBA00022989"/>
    </source>
</evidence>
<evidence type="ECO:0000256" key="5">
    <source>
        <dbReference type="PROSITE-ProRule" id="PRU00205"/>
    </source>
</evidence>
<sequence>MEDYIIKTIFIGVVSWTIAFVLVRRILPKRSFDFCNRVVSTLHATLAVTLAWFSVEDWSCPICPVGSKSSPQQMQVLAVSLSYLIYDLACCHLGERVYLDNTVHHLVSIIGIGAEMVATVWITEISSPFLHLRELLKELGYRDTLVNLAADDGGRTASHLRNFISQLSTSHKGYGIGFAAGKCILVLQDCENDKTQINQEINIKNCLTAAFDWIMHLGNMNFEH</sequence>
<dbReference type="PROSITE" id="PS50922">
    <property type="entry name" value="TLC"/>
    <property type="match status" value="1"/>
</dbReference>
<organism evidence="8 9">
    <name type="scientific">Psophocarpus tetragonolobus</name>
    <name type="common">Winged bean</name>
    <name type="synonym">Dolichos tetragonolobus</name>
    <dbReference type="NCBI Taxonomy" id="3891"/>
    <lineage>
        <taxon>Eukaryota</taxon>
        <taxon>Viridiplantae</taxon>
        <taxon>Streptophyta</taxon>
        <taxon>Embryophyta</taxon>
        <taxon>Tracheophyta</taxon>
        <taxon>Spermatophyta</taxon>
        <taxon>Magnoliopsida</taxon>
        <taxon>eudicotyledons</taxon>
        <taxon>Gunneridae</taxon>
        <taxon>Pentapetalae</taxon>
        <taxon>rosids</taxon>
        <taxon>fabids</taxon>
        <taxon>Fabales</taxon>
        <taxon>Fabaceae</taxon>
        <taxon>Papilionoideae</taxon>
        <taxon>50 kb inversion clade</taxon>
        <taxon>NPAAA clade</taxon>
        <taxon>indigoferoid/millettioid clade</taxon>
        <taxon>Phaseoleae</taxon>
        <taxon>Psophocarpus</taxon>
    </lineage>
</organism>
<accession>A0AAN9RTL1</accession>
<dbReference type="AlphaFoldDB" id="A0AAN9RTL1"/>
<dbReference type="InterPro" id="IPR006634">
    <property type="entry name" value="TLC-dom"/>
</dbReference>
<dbReference type="InterPro" id="IPR042512">
    <property type="entry name" value="TLCD5"/>
</dbReference>
<evidence type="ECO:0000259" key="7">
    <source>
        <dbReference type="PROSITE" id="PS50922"/>
    </source>
</evidence>
<proteinExistence type="predicted"/>
<dbReference type="PANTHER" id="PTHR31898:SF1">
    <property type="entry name" value="TLC DOMAIN-CONTAINING PROTEIN 5"/>
    <property type="match status" value="1"/>
</dbReference>
<keyword evidence="4 5" id="KW-0472">Membrane</keyword>
<feature type="domain" description="TLC" evidence="7">
    <location>
        <begin position="29"/>
        <end position="198"/>
    </location>
</feature>
<evidence type="ECO:0000256" key="2">
    <source>
        <dbReference type="ARBA" id="ARBA00022692"/>
    </source>
</evidence>
<evidence type="ECO:0000256" key="1">
    <source>
        <dbReference type="ARBA" id="ARBA00004141"/>
    </source>
</evidence>
<keyword evidence="3 6" id="KW-1133">Transmembrane helix</keyword>
<gene>
    <name evidence="8" type="ORF">VNO78_28668</name>
</gene>
<protein>
    <recommendedName>
        <fullName evidence="7">TLC domain-containing protein</fullName>
    </recommendedName>
</protein>
<reference evidence="8 9" key="1">
    <citation type="submission" date="2024-01" db="EMBL/GenBank/DDBJ databases">
        <title>The genomes of 5 underutilized Papilionoideae crops provide insights into root nodulation and disease resistanc.</title>
        <authorList>
            <person name="Jiang F."/>
        </authorList>
    </citation>
    <scope>NUCLEOTIDE SEQUENCE [LARGE SCALE GENOMIC DNA]</scope>
    <source>
        <strain evidence="8">DUOXIRENSHENG_FW03</strain>
        <tissue evidence="8">Leaves</tissue>
    </source>
</reference>
<dbReference type="Proteomes" id="UP001386955">
    <property type="component" value="Unassembled WGS sequence"/>
</dbReference>
<keyword evidence="9" id="KW-1185">Reference proteome</keyword>
<keyword evidence="2 5" id="KW-0812">Transmembrane</keyword>
<comment type="subcellular location">
    <subcellularLocation>
        <location evidence="1">Membrane</location>
        <topology evidence="1">Multi-pass membrane protein</topology>
    </subcellularLocation>
</comment>
<evidence type="ECO:0000256" key="6">
    <source>
        <dbReference type="SAM" id="Phobius"/>
    </source>
</evidence>
<feature type="transmembrane region" description="Helical" evidence="6">
    <location>
        <begin position="6"/>
        <end position="27"/>
    </location>
</feature>
<evidence type="ECO:0000313" key="8">
    <source>
        <dbReference type="EMBL" id="KAK7383003.1"/>
    </source>
</evidence>
<dbReference type="SMART" id="SM00724">
    <property type="entry name" value="TLC"/>
    <property type="match status" value="1"/>
</dbReference>
<dbReference type="PANTHER" id="PTHR31898">
    <property type="entry name" value="TRANSMEMBRANE PROTEIN 136"/>
    <property type="match status" value="1"/>
</dbReference>
<comment type="caution">
    <text evidence="8">The sequence shown here is derived from an EMBL/GenBank/DDBJ whole genome shotgun (WGS) entry which is preliminary data.</text>
</comment>
<dbReference type="EMBL" id="JAYMYS010000008">
    <property type="protein sequence ID" value="KAK7383003.1"/>
    <property type="molecule type" value="Genomic_DNA"/>
</dbReference>
<name>A0AAN9RTL1_PSOTE</name>
<dbReference type="GO" id="GO:0016020">
    <property type="term" value="C:membrane"/>
    <property type="evidence" value="ECO:0007669"/>
    <property type="project" value="UniProtKB-SubCell"/>
</dbReference>
<evidence type="ECO:0000256" key="4">
    <source>
        <dbReference type="ARBA" id="ARBA00023136"/>
    </source>
</evidence>
<dbReference type="Pfam" id="PF03798">
    <property type="entry name" value="TRAM_LAG1_CLN8"/>
    <property type="match status" value="1"/>
</dbReference>
<evidence type="ECO:0000313" key="9">
    <source>
        <dbReference type="Proteomes" id="UP001386955"/>
    </source>
</evidence>